<dbReference type="AlphaFoldDB" id="A0A2I0AUS8"/>
<reference evidence="2 3" key="1">
    <citation type="journal article" date="2017" name="Nature">
        <title>The Apostasia genome and the evolution of orchids.</title>
        <authorList>
            <person name="Zhang G.Q."/>
            <person name="Liu K.W."/>
            <person name="Li Z."/>
            <person name="Lohaus R."/>
            <person name="Hsiao Y.Y."/>
            <person name="Niu S.C."/>
            <person name="Wang J.Y."/>
            <person name="Lin Y.C."/>
            <person name="Xu Q."/>
            <person name="Chen L.J."/>
            <person name="Yoshida K."/>
            <person name="Fujiwara S."/>
            <person name="Wang Z.W."/>
            <person name="Zhang Y.Q."/>
            <person name="Mitsuda N."/>
            <person name="Wang M."/>
            <person name="Liu G.H."/>
            <person name="Pecoraro L."/>
            <person name="Huang H.X."/>
            <person name="Xiao X.J."/>
            <person name="Lin M."/>
            <person name="Wu X.Y."/>
            <person name="Wu W.L."/>
            <person name="Chen Y.Y."/>
            <person name="Chang S.B."/>
            <person name="Sakamoto S."/>
            <person name="Ohme-Takagi M."/>
            <person name="Yagi M."/>
            <person name="Zeng S.J."/>
            <person name="Shen C.Y."/>
            <person name="Yeh C.M."/>
            <person name="Luo Y.B."/>
            <person name="Tsai W.C."/>
            <person name="Van de Peer Y."/>
            <person name="Liu Z.J."/>
        </authorList>
    </citation>
    <scope>NUCLEOTIDE SEQUENCE [LARGE SCALE GENOMIC DNA]</scope>
    <source>
        <strain evidence="3">cv. Shenzhen</strain>
        <tissue evidence="2">Stem</tissue>
    </source>
</reference>
<gene>
    <name evidence="2" type="ORF">AXF42_Ash001391</name>
</gene>
<evidence type="ECO:0000313" key="3">
    <source>
        <dbReference type="Proteomes" id="UP000236161"/>
    </source>
</evidence>
<name>A0A2I0AUS8_9ASPA</name>
<accession>A0A2I0AUS8</accession>
<dbReference type="EMBL" id="KZ451950">
    <property type="protein sequence ID" value="PKA59297.1"/>
    <property type="molecule type" value="Genomic_DNA"/>
</dbReference>
<organism evidence="2 3">
    <name type="scientific">Apostasia shenzhenica</name>
    <dbReference type="NCBI Taxonomy" id="1088818"/>
    <lineage>
        <taxon>Eukaryota</taxon>
        <taxon>Viridiplantae</taxon>
        <taxon>Streptophyta</taxon>
        <taxon>Embryophyta</taxon>
        <taxon>Tracheophyta</taxon>
        <taxon>Spermatophyta</taxon>
        <taxon>Magnoliopsida</taxon>
        <taxon>Liliopsida</taxon>
        <taxon>Asparagales</taxon>
        <taxon>Orchidaceae</taxon>
        <taxon>Apostasioideae</taxon>
        <taxon>Apostasia</taxon>
    </lineage>
</organism>
<dbReference type="STRING" id="1088818.A0A2I0AUS8"/>
<dbReference type="OrthoDB" id="603754at2759"/>
<keyword evidence="3" id="KW-1185">Reference proteome</keyword>
<evidence type="ECO:0000256" key="1">
    <source>
        <dbReference type="SAM" id="MobiDB-lite"/>
    </source>
</evidence>
<feature type="compositionally biased region" description="Low complexity" evidence="1">
    <location>
        <begin position="113"/>
        <end position="124"/>
    </location>
</feature>
<dbReference type="PANTHER" id="PTHR36376">
    <property type="entry name" value="OS09G0514700 PROTEIN"/>
    <property type="match status" value="1"/>
</dbReference>
<dbReference type="Proteomes" id="UP000236161">
    <property type="component" value="Unassembled WGS sequence"/>
</dbReference>
<protein>
    <submittedName>
        <fullName evidence="2">Uncharacterized protein</fullName>
    </submittedName>
</protein>
<sequence>MRTAPAVNDRQVRTKLMGCQENLGLYLNLSRKELQGLCKKNNLPANRSTTQLAKSLALFLKRKPTCPASLKGYSSDSMALSSSKSGLAGSTPDVTHVLLGQSIGGPFEKTLNSSSESDTSKTSSMNKENRVSDRINLQIQKQLYSSDHMAQENADKGVHVYTSNNESTECFDCSVADNVQHAKVVQQHGCGFHQTIPKNKSQKSLSPRSCGQKLLSHSVINTDNLCSSKRQRLLESSKKDGLASVNDTSTNAAPSFEFFVMSDEGINLYIDLNSGPSDWIRSLKDNVCINQITQHQRLGSVAGNSRVSDVDKHRMAVPSRNTGLSLQTEFDGNSACTNSSLSSVVSQNCMSEIYPDAALASSGSSIMASSCNQVKTSACLEHNQASSCIVYSNTQNQLIFESTSPQVKNILKQDSVSTSFRLEKSNADIDK</sequence>
<proteinExistence type="predicted"/>
<feature type="region of interest" description="Disordered" evidence="1">
    <location>
        <begin position="108"/>
        <end position="130"/>
    </location>
</feature>
<evidence type="ECO:0000313" key="2">
    <source>
        <dbReference type="EMBL" id="PKA59297.1"/>
    </source>
</evidence>
<dbReference type="PANTHER" id="PTHR36376:SF1">
    <property type="entry name" value="OS09G0514700 PROTEIN"/>
    <property type="match status" value="1"/>
</dbReference>